<dbReference type="EMBL" id="JAVXUP010002202">
    <property type="protein sequence ID" value="KAK3004824.1"/>
    <property type="molecule type" value="Genomic_DNA"/>
</dbReference>
<dbReference type="GO" id="GO:0006629">
    <property type="term" value="P:lipid metabolic process"/>
    <property type="evidence" value="ECO:0007669"/>
    <property type="project" value="InterPro"/>
</dbReference>
<dbReference type="Gene3D" id="1.20.120.1630">
    <property type="match status" value="1"/>
</dbReference>
<dbReference type="AlphaFoldDB" id="A0AA88VCX0"/>
<feature type="transmembrane region" description="Helical" evidence="6">
    <location>
        <begin position="280"/>
        <end position="298"/>
    </location>
</feature>
<evidence type="ECO:0000313" key="8">
    <source>
        <dbReference type="EMBL" id="KAK3004824.1"/>
    </source>
</evidence>
<sequence length="531" mass="58922">MVMSTLLGLVYPPPPSLFITAMTVISAASLANAGFNEIKGKHMQYSKFWHVVASQSLSTGLAQQQQQIKLSGRTGMLILYTPAFLVGVASFYFFPDEGIRFTLLTSALTIHFFKRVFEVLFIHKYSGSMALDTAITIGLSYFLSTATMIYAQYLSRGFSDPPIDLKYAGTVMFLLGITVCTKSFSKSIEEVLARISPEARPIIVKDRGRGKDKVEVVAGRLAELLGSSSSCKIFRAHIAEELEAKSPAFEVDKIAEALTVKTMVIPSMLQGFLFEEPPSIIITAMSVVTFMFLSYLGISEITGNHLQYSKFWNVGSQKVSAKRQIKLSSRTGMLILYTPAFLAGLASFVIYPDGGFRFFTVKVTLTVHFLKRVLEVLFVHKYSGGMVLDTAILVSGCYLMAAVGMTYIQHLTLGFPEPPIDLQYLGIILFIVGVSGNFYHHYLLANLRGKDEKGYKFPEGGLFDLVICPHYLFEILGFLGVSFISQTLFSVSVSLGSAVYLIGRSYVTRKWYISKFENFPQHVKALIPFVF</sequence>
<accession>A0AA88VCX0</accession>
<reference evidence="8" key="1">
    <citation type="submission" date="2022-12" db="EMBL/GenBank/DDBJ databases">
        <title>Draft genome assemblies for two species of Escallonia (Escalloniales).</title>
        <authorList>
            <person name="Chanderbali A."/>
            <person name="Dervinis C."/>
            <person name="Anghel I."/>
            <person name="Soltis D."/>
            <person name="Soltis P."/>
            <person name="Zapata F."/>
        </authorList>
    </citation>
    <scope>NUCLEOTIDE SEQUENCE</scope>
    <source>
        <strain evidence="8">UCBG64.0493</strain>
        <tissue evidence="8">Leaf</tissue>
    </source>
</reference>
<feature type="transmembrane region" description="Helical" evidence="6">
    <location>
        <begin position="16"/>
        <end position="35"/>
    </location>
</feature>
<feature type="transmembrane region" description="Helical" evidence="6">
    <location>
        <begin position="487"/>
        <end position="507"/>
    </location>
</feature>
<evidence type="ECO:0000256" key="3">
    <source>
        <dbReference type="ARBA" id="ARBA00022692"/>
    </source>
</evidence>
<gene>
    <name evidence="8" type="ORF">RJ639_019488</name>
</gene>
<dbReference type="InterPro" id="IPR039357">
    <property type="entry name" value="SRD5A/TECR"/>
</dbReference>
<organism evidence="8 9">
    <name type="scientific">Escallonia herrerae</name>
    <dbReference type="NCBI Taxonomy" id="1293975"/>
    <lineage>
        <taxon>Eukaryota</taxon>
        <taxon>Viridiplantae</taxon>
        <taxon>Streptophyta</taxon>
        <taxon>Embryophyta</taxon>
        <taxon>Tracheophyta</taxon>
        <taxon>Spermatophyta</taxon>
        <taxon>Magnoliopsida</taxon>
        <taxon>eudicotyledons</taxon>
        <taxon>Gunneridae</taxon>
        <taxon>Pentapetalae</taxon>
        <taxon>asterids</taxon>
        <taxon>campanulids</taxon>
        <taxon>Escalloniales</taxon>
        <taxon>Escalloniaceae</taxon>
        <taxon>Escallonia</taxon>
    </lineage>
</organism>
<feature type="transmembrane region" description="Helical" evidence="6">
    <location>
        <begin position="74"/>
        <end position="93"/>
    </location>
</feature>
<keyword evidence="4 6" id="KW-1133">Transmembrane helix</keyword>
<comment type="similarity">
    <text evidence="2">Belongs to the steroid 5-alpha reductase family.</text>
</comment>
<proteinExistence type="inferred from homology"/>
<dbReference type="GO" id="GO:0016020">
    <property type="term" value="C:membrane"/>
    <property type="evidence" value="ECO:0007669"/>
    <property type="project" value="UniProtKB-SubCell"/>
</dbReference>
<evidence type="ECO:0000256" key="5">
    <source>
        <dbReference type="ARBA" id="ARBA00023136"/>
    </source>
</evidence>
<evidence type="ECO:0000256" key="4">
    <source>
        <dbReference type="ARBA" id="ARBA00022989"/>
    </source>
</evidence>
<evidence type="ECO:0000256" key="6">
    <source>
        <dbReference type="SAM" id="Phobius"/>
    </source>
</evidence>
<evidence type="ECO:0000256" key="1">
    <source>
        <dbReference type="ARBA" id="ARBA00004141"/>
    </source>
</evidence>
<feature type="transmembrane region" description="Helical" evidence="6">
    <location>
        <begin position="386"/>
        <end position="410"/>
    </location>
</feature>
<dbReference type="PANTHER" id="PTHR10556">
    <property type="entry name" value="3-OXO-5-ALPHA-STEROID 4-DEHYDROGENASE"/>
    <property type="match status" value="1"/>
</dbReference>
<dbReference type="GO" id="GO:0016627">
    <property type="term" value="F:oxidoreductase activity, acting on the CH-CH group of donors"/>
    <property type="evidence" value="ECO:0007669"/>
    <property type="project" value="InterPro"/>
</dbReference>
<keyword evidence="9" id="KW-1185">Reference proteome</keyword>
<comment type="subcellular location">
    <subcellularLocation>
        <location evidence="1">Membrane</location>
        <topology evidence="1">Multi-pass membrane protein</topology>
    </subcellularLocation>
</comment>
<keyword evidence="3 6" id="KW-0812">Transmembrane</keyword>
<dbReference type="PROSITE" id="PS50244">
    <property type="entry name" value="S5A_REDUCTASE"/>
    <property type="match status" value="1"/>
</dbReference>
<dbReference type="PANTHER" id="PTHR10556:SF54">
    <property type="entry name" value="VERY-LONG-CHAIN ENOYL-COA REDUCTASE-LIKE"/>
    <property type="match status" value="1"/>
</dbReference>
<evidence type="ECO:0000256" key="2">
    <source>
        <dbReference type="ARBA" id="ARBA00007742"/>
    </source>
</evidence>
<protein>
    <recommendedName>
        <fullName evidence="7">3-oxo-5-alpha-steroid 4-dehydrogenase C-terminal domain-containing protein</fullName>
    </recommendedName>
</protein>
<keyword evidence="5 6" id="KW-0472">Membrane</keyword>
<feature type="transmembrane region" description="Helical" evidence="6">
    <location>
        <begin position="332"/>
        <end position="350"/>
    </location>
</feature>
<feature type="domain" description="3-oxo-5-alpha-steroid 4-dehydrogenase C-terminal" evidence="7">
    <location>
        <begin position="423"/>
        <end position="531"/>
    </location>
</feature>
<evidence type="ECO:0000259" key="7">
    <source>
        <dbReference type="Pfam" id="PF02544"/>
    </source>
</evidence>
<comment type="caution">
    <text evidence="8">The sequence shown here is derived from an EMBL/GenBank/DDBJ whole genome shotgun (WGS) entry which is preliminary data.</text>
</comment>
<dbReference type="InterPro" id="IPR001104">
    <property type="entry name" value="3-oxo-5_a-steroid_4-DH_C"/>
</dbReference>
<dbReference type="Proteomes" id="UP001188597">
    <property type="component" value="Unassembled WGS sequence"/>
</dbReference>
<dbReference type="FunFam" id="1.20.120.1630:FF:000017">
    <property type="entry name" value="3-oxo-5-alpha-steroid 4-dehydrogenase family protein"/>
    <property type="match status" value="1"/>
</dbReference>
<evidence type="ECO:0000313" key="9">
    <source>
        <dbReference type="Proteomes" id="UP001188597"/>
    </source>
</evidence>
<dbReference type="Pfam" id="PF02544">
    <property type="entry name" value="Steroid_dh"/>
    <property type="match status" value="1"/>
</dbReference>
<name>A0AA88VCX0_9ASTE</name>
<feature type="transmembrane region" description="Helical" evidence="6">
    <location>
        <begin position="422"/>
        <end position="440"/>
    </location>
</feature>